<reference evidence="7" key="1">
    <citation type="journal article" date="2019" name="Int. J. Syst. Evol. Microbiol.">
        <title>The Global Catalogue of Microorganisms (GCM) 10K type strain sequencing project: providing services to taxonomists for standard genome sequencing and annotation.</title>
        <authorList>
            <consortium name="The Broad Institute Genomics Platform"/>
            <consortium name="The Broad Institute Genome Sequencing Center for Infectious Disease"/>
            <person name="Wu L."/>
            <person name="Ma J."/>
        </authorList>
    </citation>
    <scope>NUCLEOTIDE SEQUENCE [LARGE SCALE GENOMIC DNA]</scope>
    <source>
        <strain evidence="7">JCM 10696</strain>
    </source>
</reference>
<proteinExistence type="predicted"/>
<protein>
    <submittedName>
        <fullName evidence="6">TetR/AcrR family transcriptional regulator</fullName>
    </submittedName>
</protein>
<dbReference type="PROSITE" id="PS50977">
    <property type="entry name" value="HTH_TETR_2"/>
    <property type="match status" value="1"/>
</dbReference>
<keyword evidence="7" id="KW-1185">Reference proteome</keyword>
<evidence type="ECO:0000256" key="2">
    <source>
        <dbReference type="ARBA" id="ARBA00023125"/>
    </source>
</evidence>
<dbReference type="RefSeq" id="WP_344244553.1">
    <property type="nucleotide sequence ID" value="NZ_BAAAHH010000032.1"/>
</dbReference>
<evidence type="ECO:0000313" key="6">
    <source>
        <dbReference type="EMBL" id="GAA0963993.1"/>
    </source>
</evidence>
<comment type="caution">
    <text evidence="6">The sequence shown here is derived from an EMBL/GenBank/DDBJ whole genome shotgun (WGS) entry which is preliminary data.</text>
</comment>
<dbReference type="Gene3D" id="1.10.10.60">
    <property type="entry name" value="Homeodomain-like"/>
    <property type="match status" value="1"/>
</dbReference>
<evidence type="ECO:0000256" key="3">
    <source>
        <dbReference type="ARBA" id="ARBA00023163"/>
    </source>
</evidence>
<evidence type="ECO:0000256" key="1">
    <source>
        <dbReference type="ARBA" id="ARBA00023015"/>
    </source>
</evidence>
<evidence type="ECO:0000256" key="4">
    <source>
        <dbReference type="PROSITE-ProRule" id="PRU00335"/>
    </source>
</evidence>
<dbReference type="EMBL" id="BAAAHH010000032">
    <property type="protein sequence ID" value="GAA0963993.1"/>
    <property type="molecule type" value="Genomic_DNA"/>
</dbReference>
<keyword evidence="1" id="KW-0805">Transcription regulation</keyword>
<dbReference type="PANTHER" id="PTHR30055">
    <property type="entry name" value="HTH-TYPE TRANSCRIPTIONAL REGULATOR RUTR"/>
    <property type="match status" value="1"/>
</dbReference>
<feature type="domain" description="HTH tetR-type" evidence="5">
    <location>
        <begin position="16"/>
        <end position="76"/>
    </location>
</feature>
<dbReference type="Gene3D" id="1.10.357.10">
    <property type="entry name" value="Tetracycline Repressor, domain 2"/>
    <property type="match status" value="1"/>
</dbReference>
<dbReference type="Proteomes" id="UP001500665">
    <property type="component" value="Unassembled WGS sequence"/>
</dbReference>
<dbReference type="SUPFAM" id="SSF48498">
    <property type="entry name" value="Tetracyclin repressor-like, C-terminal domain"/>
    <property type="match status" value="1"/>
</dbReference>
<dbReference type="InterPro" id="IPR001647">
    <property type="entry name" value="HTH_TetR"/>
</dbReference>
<feature type="DNA-binding region" description="H-T-H motif" evidence="4">
    <location>
        <begin position="39"/>
        <end position="58"/>
    </location>
</feature>
<dbReference type="InterPro" id="IPR036271">
    <property type="entry name" value="Tet_transcr_reg_TetR-rel_C_sf"/>
</dbReference>
<accession>A0ABP4CES7</accession>
<dbReference type="PANTHER" id="PTHR30055:SF234">
    <property type="entry name" value="HTH-TYPE TRANSCRIPTIONAL REGULATOR BETI"/>
    <property type="match status" value="1"/>
</dbReference>
<gene>
    <name evidence="6" type="ORF">GCM10009550_60880</name>
</gene>
<organism evidence="6 7">
    <name type="scientific">Actinocorallia libanotica</name>
    <dbReference type="NCBI Taxonomy" id="46162"/>
    <lineage>
        <taxon>Bacteria</taxon>
        <taxon>Bacillati</taxon>
        <taxon>Actinomycetota</taxon>
        <taxon>Actinomycetes</taxon>
        <taxon>Streptosporangiales</taxon>
        <taxon>Thermomonosporaceae</taxon>
        <taxon>Actinocorallia</taxon>
    </lineage>
</organism>
<sequence length="208" mass="22986">MSERSLREQRRERRRELGRDQILDVAEGVFARKGFHDASLREIAELAEYSVGAVYGFFSGKDELYREIFLRRATVFLTGMKEVLSSPHPPQRQLLELAEWQAGFFRAHPGYGRLVLRSGSIASAPTGAPADGAILANFRQAQEMQAELFRRGQRQGVLKDGDPQLLARMFSGLVSAFQASELAEEESGPLPLATLLETVGAAFVTTGS</sequence>
<evidence type="ECO:0000259" key="5">
    <source>
        <dbReference type="PROSITE" id="PS50977"/>
    </source>
</evidence>
<dbReference type="InterPro" id="IPR050109">
    <property type="entry name" value="HTH-type_TetR-like_transc_reg"/>
</dbReference>
<evidence type="ECO:0000313" key="7">
    <source>
        <dbReference type="Proteomes" id="UP001500665"/>
    </source>
</evidence>
<dbReference type="PRINTS" id="PR00455">
    <property type="entry name" value="HTHTETR"/>
</dbReference>
<keyword evidence="3" id="KW-0804">Transcription</keyword>
<dbReference type="Pfam" id="PF00440">
    <property type="entry name" value="TetR_N"/>
    <property type="match status" value="1"/>
</dbReference>
<name>A0ABP4CES7_9ACTN</name>
<dbReference type="InterPro" id="IPR009057">
    <property type="entry name" value="Homeodomain-like_sf"/>
</dbReference>
<dbReference type="SUPFAM" id="SSF46689">
    <property type="entry name" value="Homeodomain-like"/>
    <property type="match status" value="1"/>
</dbReference>
<keyword evidence="2 4" id="KW-0238">DNA-binding</keyword>